<proteinExistence type="predicted"/>
<gene>
    <name evidence="1" type="ORF">PZE19_13915</name>
</gene>
<organism evidence="1 2">
    <name type="scientific">Paludisphaera mucosa</name>
    <dbReference type="NCBI Taxonomy" id="3030827"/>
    <lineage>
        <taxon>Bacteria</taxon>
        <taxon>Pseudomonadati</taxon>
        <taxon>Planctomycetota</taxon>
        <taxon>Planctomycetia</taxon>
        <taxon>Isosphaerales</taxon>
        <taxon>Isosphaeraceae</taxon>
        <taxon>Paludisphaera</taxon>
    </lineage>
</organism>
<protein>
    <recommendedName>
        <fullName evidence="3">SpoVT-AbrB domain-containing protein</fullName>
    </recommendedName>
</protein>
<evidence type="ECO:0000313" key="2">
    <source>
        <dbReference type="Proteomes" id="UP001216907"/>
    </source>
</evidence>
<keyword evidence="2" id="KW-1185">Reference proteome</keyword>
<evidence type="ECO:0008006" key="3">
    <source>
        <dbReference type="Google" id="ProtNLM"/>
    </source>
</evidence>
<comment type="caution">
    <text evidence="1">The sequence shown here is derived from an EMBL/GenBank/DDBJ whole genome shotgun (WGS) entry which is preliminary data.</text>
</comment>
<reference evidence="1 2" key="1">
    <citation type="submission" date="2023-03" db="EMBL/GenBank/DDBJ databases">
        <title>Paludisphaera mucosa sp. nov. a novel planctomycete from northern fen.</title>
        <authorList>
            <person name="Ivanova A."/>
        </authorList>
    </citation>
    <scope>NUCLEOTIDE SEQUENCE [LARGE SCALE GENOMIC DNA]</scope>
    <source>
        <strain evidence="1 2">Pla2</strain>
    </source>
</reference>
<dbReference type="EMBL" id="JARRAG010000002">
    <property type="protein sequence ID" value="MDG3004878.1"/>
    <property type="molecule type" value="Genomic_DNA"/>
</dbReference>
<dbReference type="Proteomes" id="UP001216907">
    <property type="component" value="Unassembled WGS sequence"/>
</dbReference>
<accession>A0ABT6FBB3</accession>
<name>A0ABT6FBB3_9BACT</name>
<evidence type="ECO:0000313" key="1">
    <source>
        <dbReference type="EMBL" id="MDG3004878.1"/>
    </source>
</evidence>
<dbReference type="RefSeq" id="WP_277861229.1">
    <property type="nucleotide sequence ID" value="NZ_JARRAG010000002.1"/>
</dbReference>
<sequence>MIKTLQAIGDDCGLVLDGLLLSRLNLRVGSLVEIDVTADGKGLLLTPVEGPGAEDAHRARVREASLRAIERHGTAFRRLAE</sequence>